<proteinExistence type="predicted"/>
<sequence length="82" mass="8799">MVKTLTALSQRNGAFWFALALIFLGGFVPETLILGETELSKILMWIGGGILLTRVLVAAFRILKTAAKAGAIGYREGESNDS</sequence>
<dbReference type="AlphaFoldDB" id="A0ABD5YXR1"/>
<feature type="transmembrane region" description="Helical" evidence="1">
    <location>
        <begin position="12"/>
        <end position="30"/>
    </location>
</feature>
<dbReference type="Proteomes" id="UP001596417">
    <property type="component" value="Unassembled WGS sequence"/>
</dbReference>
<dbReference type="EMBL" id="JBHTAX010000007">
    <property type="protein sequence ID" value="MFC7193212.1"/>
    <property type="molecule type" value="Genomic_DNA"/>
</dbReference>
<evidence type="ECO:0000313" key="2">
    <source>
        <dbReference type="EMBL" id="MFC7193212.1"/>
    </source>
</evidence>
<comment type="caution">
    <text evidence="2">The sequence shown here is derived from an EMBL/GenBank/DDBJ whole genome shotgun (WGS) entry which is preliminary data.</text>
</comment>
<feature type="transmembrane region" description="Helical" evidence="1">
    <location>
        <begin position="42"/>
        <end position="63"/>
    </location>
</feature>
<gene>
    <name evidence="2" type="ORF">ACFQL7_27780</name>
</gene>
<keyword evidence="3" id="KW-1185">Reference proteome</keyword>
<reference evidence="2 3" key="1">
    <citation type="journal article" date="2019" name="Int. J. Syst. Evol. Microbiol.">
        <title>The Global Catalogue of Microorganisms (GCM) 10K type strain sequencing project: providing services to taxonomists for standard genome sequencing and annotation.</title>
        <authorList>
            <consortium name="The Broad Institute Genomics Platform"/>
            <consortium name="The Broad Institute Genome Sequencing Center for Infectious Disease"/>
            <person name="Wu L."/>
            <person name="Ma J."/>
        </authorList>
    </citation>
    <scope>NUCLEOTIDE SEQUENCE [LARGE SCALE GENOMIC DNA]</scope>
    <source>
        <strain evidence="2 3">RDMS1</strain>
    </source>
</reference>
<evidence type="ECO:0008006" key="4">
    <source>
        <dbReference type="Google" id="ProtNLM"/>
    </source>
</evidence>
<dbReference type="RefSeq" id="WP_390207048.1">
    <property type="nucleotide sequence ID" value="NZ_JBHSZC010000006.1"/>
</dbReference>
<protein>
    <recommendedName>
        <fullName evidence="4">YrhK domain-containing protein</fullName>
    </recommendedName>
</protein>
<keyword evidence="1" id="KW-1133">Transmembrane helix</keyword>
<keyword evidence="1" id="KW-0472">Membrane</keyword>
<organism evidence="2 3">
    <name type="scientific">Halocatena marina</name>
    <dbReference type="NCBI Taxonomy" id="2934937"/>
    <lineage>
        <taxon>Archaea</taxon>
        <taxon>Methanobacteriati</taxon>
        <taxon>Methanobacteriota</taxon>
        <taxon>Stenosarchaea group</taxon>
        <taxon>Halobacteria</taxon>
        <taxon>Halobacteriales</taxon>
        <taxon>Natronomonadaceae</taxon>
        <taxon>Halocatena</taxon>
    </lineage>
</organism>
<name>A0ABD5YXR1_9EURY</name>
<accession>A0ABD5YXR1</accession>
<keyword evidence="1" id="KW-0812">Transmembrane</keyword>
<evidence type="ECO:0000256" key="1">
    <source>
        <dbReference type="SAM" id="Phobius"/>
    </source>
</evidence>
<evidence type="ECO:0000313" key="3">
    <source>
        <dbReference type="Proteomes" id="UP001596417"/>
    </source>
</evidence>